<dbReference type="Pfam" id="PF07690">
    <property type="entry name" value="MFS_1"/>
    <property type="match status" value="1"/>
</dbReference>
<feature type="transmembrane region" description="Helical" evidence="6">
    <location>
        <begin position="347"/>
        <end position="368"/>
    </location>
</feature>
<evidence type="ECO:0000256" key="2">
    <source>
        <dbReference type="ARBA" id="ARBA00022692"/>
    </source>
</evidence>
<dbReference type="GO" id="GO:0016020">
    <property type="term" value="C:membrane"/>
    <property type="evidence" value="ECO:0007669"/>
    <property type="project" value="UniProtKB-SubCell"/>
</dbReference>
<dbReference type="HOGENOM" id="CLU_023132_4_2_1"/>
<dbReference type="PANTHER" id="PTHR10924">
    <property type="entry name" value="MAJOR FACILITATOR SUPERFAMILY PROTEIN-RELATED"/>
    <property type="match status" value="1"/>
</dbReference>
<evidence type="ECO:0000313" key="7">
    <source>
        <dbReference type="EMBL" id="EAR97572.1"/>
    </source>
</evidence>
<sequence>MKNNQVKNDSSTQSADLNQNEDQQYKEYGSRWATVGGFLIINIVYNTVIGAFNPINSQVSKIYDINPVVVSMNTLASNLLYLPMAFIASFMMQKIGMRITIWVSCAIMIAALWIRLLINNNYYSVLAAHILLGIGLPMNQNMINSIPSIWFRVEVRQKIFLLCLLGSFLGLILSNILPGLWLNGYDIDKDALNSYREGRNKLYQIMSIEAYIGTPLALIGCILFQNKPPTPPSKEAAKEKQPFLPQVKSVLSNKDYLLLFMSFGLFQGCNQGANVVLSYILTPYGYGSEVTTYCNNIVIIAGVIGMMRGGRMFRNNPNYKKHLMVSCIVCMIGFGVAIPVLPVNNQTLLILPYALIGILSFHPMPLFINLSSEVAYPADPSISGGLLQGSAQLMSFISGEVYSAIMINETEERAIVIYIIQIICLGVAFLLLFPLTVQLKRTEAQGPDQQPLQNQVEEQNQQKKRENKRF</sequence>
<feature type="transmembrane region" description="Helical" evidence="6">
    <location>
        <begin position="159"/>
        <end position="182"/>
    </location>
</feature>
<organism evidence="7 8">
    <name type="scientific">Tetrahymena thermophila (strain SB210)</name>
    <dbReference type="NCBI Taxonomy" id="312017"/>
    <lineage>
        <taxon>Eukaryota</taxon>
        <taxon>Sar</taxon>
        <taxon>Alveolata</taxon>
        <taxon>Ciliophora</taxon>
        <taxon>Intramacronucleata</taxon>
        <taxon>Oligohymenophorea</taxon>
        <taxon>Hymenostomatida</taxon>
        <taxon>Tetrahymenina</taxon>
        <taxon>Tetrahymenidae</taxon>
        <taxon>Tetrahymena</taxon>
    </lineage>
</organism>
<dbReference type="PANTHER" id="PTHR10924:SF6">
    <property type="entry name" value="SOLUTE CARRIER FAMILY 49 MEMBER A3"/>
    <property type="match status" value="1"/>
</dbReference>
<dbReference type="KEGG" id="tet:TTHERM_00439200"/>
<evidence type="ECO:0000256" key="4">
    <source>
        <dbReference type="ARBA" id="ARBA00023136"/>
    </source>
</evidence>
<gene>
    <name evidence="7" type="ORF">TTHERM_00439200</name>
</gene>
<keyword evidence="8" id="KW-1185">Reference proteome</keyword>
<evidence type="ECO:0000313" key="8">
    <source>
        <dbReference type="Proteomes" id="UP000009168"/>
    </source>
</evidence>
<name>I7MK71_TETTS</name>
<dbReference type="InterPro" id="IPR011701">
    <property type="entry name" value="MFS"/>
</dbReference>
<feature type="transmembrane region" description="Helical" evidence="6">
    <location>
        <begin position="322"/>
        <end position="341"/>
    </location>
</feature>
<dbReference type="RefSeq" id="XP_001017817.1">
    <property type="nucleotide sequence ID" value="XM_001017817.1"/>
</dbReference>
<keyword evidence="4 6" id="KW-0472">Membrane</keyword>
<feature type="transmembrane region" description="Helical" evidence="6">
    <location>
        <begin position="122"/>
        <end position="138"/>
    </location>
</feature>
<feature type="region of interest" description="Disordered" evidence="5">
    <location>
        <begin position="444"/>
        <end position="470"/>
    </location>
</feature>
<evidence type="ECO:0000256" key="6">
    <source>
        <dbReference type="SAM" id="Phobius"/>
    </source>
</evidence>
<feature type="compositionally biased region" description="Low complexity" evidence="5">
    <location>
        <begin position="449"/>
        <end position="459"/>
    </location>
</feature>
<protein>
    <submittedName>
        <fullName evidence="7">MFS transporter</fullName>
    </submittedName>
</protein>
<evidence type="ECO:0000256" key="5">
    <source>
        <dbReference type="SAM" id="MobiDB-lite"/>
    </source>
</evidence>
<dbReference type="GeneID" id="7838251"/>
<dbReference type="EMBL" id="GG662663">
    <property type="protein sequence ID" value="EAR97572.1"/>
    <property type="molecule type" value="Genomic_DNA"/>
</dbReference>
<feature type="transmembrane region" description="Helical" evidence="6">
    <location>
        <begin position="293"/>
        <end position="310"/>
    </location>
</feature>
<dbReference type="InParanoid" id="I7MK71"/>
<dbReference type="InterPro" id="IPR049680">
    <property type="entry name" value="FLVCR1-2_SLC49-like"/>
</dbReference>
<evidence type="ECO:0000256" key="1">
    <source>
        <dbReference type="ARBA" id="ARBA00004141"/>
    </source>
</evidence>
<dbReference type="InterPro" id="IPR036259">
    <property type="entry name" value="MFS_trans_sf"/>
</dbReference>
<keyword evidence="2 6" id="KW-0812">Transmembrane</keyword>
<dbReference type="eggNOG" id="KOG2563">
    <property type="taxonomic scope" value="Eukaryota"/>
</dbReference>
<comment type="subcellular location">
    <subcellularLocation>
        <location evidence="1">Membrane</location>
        <topology evidence="1">Multi-pass membrane protein</topology>
    </subcellularLocation>
</comment>
<dbReference type="SUPFAM" id="SSF103473">
    <property type="entry name" value="MFS general substrate transporter"/>
    <property type="match status" value="1"/>
</dbReference>
<dbReference type="AlphaFoldDB" id="I7MK71"/>
<dbReference type="OrthoDB" id="422206at2759"/>
<keyword evidence="3 6" id="KW-1133">Transmembrane helix</keyword>
<dbReference type="Proteomes" id="UP000009168">
    <property type="component" value="Unassembled WGS sequence"/>
</dbReference>
<proteinExistence type="predicted"/>
<dbReference type="OMA" id="HIGQFVT"/>
<dbReference type="Gene3D" id="1.20.1250.20">
    <property type="entry name" value="MFS general substrate transporter like domains"/>
    <property type="match status" value="1"/>
</dbReference>
<accession>I7MK71</accession>
<feature type="transmembrane region" description="Helical" evidence="6">
    <location>
        <begin position="75"/>
        <end position="92"/>
    </location>
</feature>
<feature type="transmembrane region" description="Helical" evidence="6">
    <location>
        <begin position="32"/>
        <end position="55"/>
    </location>
</feature>
<feature type="transmembrane region" description="Helical" evidence="6">
    <location>
        <begin position="415"/>
        <end position="435"/>
    </location>
</feature>
<evidence type="ECO:0000256" key="3">
    <source>
        <dbReference type="ARBA" id="ARBA00022989"/>
    </source>
</evidence>
<dbReference type="GO" id="GO:0022857">
    <property type="term" value="F:transmembrane transporter activity"/>
    <property type="evidence" value="ECO:0007669"/>
    <property type="project" value="InterPro"/>
</dbReference>
<feature type="transmembrane region" description="Helical" evidence="6">
    <location>
        <begin position="99"/>
        <end position="116"/>
    </location>
</feature>
<feature type="compositionally biased region" description="Basic and acidic residues" evidence="5">
    <location>
        <begin position="460"/>
        <end position="470"/>
    </location>
</feature>
<reference evidence="8" key="1">
    <citation type="journal article" date="2006" name="PLoS Biol.">
        <title>Macronuclear genome sequence of the ciliate Tetrahymena thermophila, a model eukaryote.</title>
        <authorList>
            <person name="Eisen J.A."/>
            <person name="Coyne R.S."/>
            <person name="Wu M."/>
            <person name="Wu D."/>
            <person name="Thiagarajan M."/>
            <person name="Wortman J.R."/>
            <person name="Badger J.H."/>
            <person name="Ren Q."/>
            <person name="Amedeo P."/>
            <person name="Jones K.M."/>
            <person name="Tallon L.J."/>
            <person name="Delcher A.L."/>
            <person name="Salzberg S.L."/>
            <person name="Silva J.C."/>
            <person name="Haas B.J."/>
            <person name="Majoros W.H."/>
            <person name="Farzad M."/>
            <person name="Carlton J.M."/>
            <person name="Smith R.K. Jr."/>
            <person name="Garg J."/>
            <person name="Pearlman R.E."/>
            <person name="Karrer K.M."/>
            <person name="Sun L."/>
            <person name="Manning G."/>
            <person name="Elde N.C."/>
            <person name="Turkewitz A.P."/>
            <person name="Asai D.J."/>
            <person name="Wilkes D.E."/>
            <person name="Wang Y."/>
            <person name="Cai H."/>
            <person name="Collins K."/>
            <person name="Stewart B.A."/>
            <person name="Lee S.R."/>
            <person name="Wilamowska K."/>
            <person name="Weinberg Z."/>
            <person name="Ruzzo W.L."/>
            <person name="Wloga D."/>
            <person name="Gaertig J."/>
            <person name="Frankel J."/>
            <person name="Tsao C.-C."/>
            <person name="Gorovsky M.A."/>
            <person name="Keeling P.J."/>
            <person name="Waller R.F."/>
            <person name="Patron N.J."/>
            <person name="Cherry J.M."/>
            <person name="Stover N.A."/>
            <person name="Krieger C.J."/>
            <person name="del Toro C."/>
            <person name="Ryder H.F."/>
            <person name="Williamson S.C."/>
            <person name="Barbeau R.A."/>
            <person name="Hamilton E.P."/>
            <person name="Orias E."/>
        </authorList>
    </citation>
    <scope>NUCLEOTIDE SEQUENCE [LARGE SCALE GENOMIC DNA]</scope>
    <source>
        <strain evidence="8">SB210</strain>
    </source>
</reference>
<feature type="transmembrane region" description="Helical" evidence="6">
    <location>
        <begin position="202"/>
        <end position="224"/>
    </location>
</feature>